<reference evidence="2" key="1">
    <citation type="journal article" date="2014" name="Front. Microbiol.">
        <title>High frequency of phylogenetically diverse reductive dehalogenase-homologous genes in deep subseafloor sedimentary metagenomes.</title>
        <authorList>
            <person name="Kawai M."/>
            <person name="Futagami T."/>
            <person name="Toyoda A."/>
            <person name="Takaki Y."/>
            <person name="Nishi S."/>
            <person name="Hori S."/>
            <person name="Arai W."/>
            <person name="Tsubouchi T."/>
            <person name="Morono Y."/>
            <person name="Uchiyama I."/>
            <person name="Ito T."/>
            <person name="Fujiyama A."/>
            <person name="Inagaki F."/>
            <person name="Takami H."/>
        </authorList>
    </citation>
    <scope>NUCLEOTIDE SEQUENCE</scope>
    <source>
        <strain evidence="2">Expedition CK06-06</strain>
    </source>
</reference>
<feature type="non-terminal residue" evidence="2">
    <location>
        <position position="1"/>
    </location>
</feature>
<dbReference type="InterPro" id="IPR006103">
    <property type="entry name" value="Glyco_hydro_2_cat"/>
</dbReference>
<dbReference type="AlphaFoldDB" id="X1GXA4"/>
<dbReference type="Gene3D" id="3.20.20.80">
    <property type="entry name" value="Glycosidases"/>
    <property type="match status" value="1"/>
</dbReference>
<evidence type="ECO:0000313" key="2">
    <source>
        <dbReference type="EMBL" id="GAH46264.1"/>
    </source>
</evidence>
<comment type="caution">
    <text evidence="2">The sequence shown here is derived from an EMBL/GenBank/DDBJ whole genome shotgun (WGS) entry which is preliminary data.</text>
</comment>
<feature type="domain" description="Glycoside hydrolase family 2 catalytic" evidence="1">
    <location>
        <begin position="27"/>
        <end position="161"/>
    </location>
</feature>
<proteinExistence type="predicted"/>
<protein>
    <recommendedName>
        <fullName evidence="1">Glycoside hydrolase family 2 catalytic domain-containing protein</fullName>
    </recommendedName>
</protein>
<feature type="non-terminal residue" evidence="2">
    <location>
        <position position="306"/>
    </location>
</feature>
<dbReference type="GO" id="GO:0005975">
    <property type="term" value="P:carbohydrate metabolic process"/>
    <property type="evidence" value="ECO:0007669"/>
    <property type="project" value="InterPro"/>
</dbReference>
<name>X1GXA4_9ZZZZ</name>
<dbReference type="SUPFAM" id="SSF51445">
    <property type="entry name" value="(Trans)glycosidases"/>
    <property type="match status" value="1"/>
</dbReference>
<dbReference type="GO" id="GO:0004553">
    <property type="term" value="F:hydrolase activity, hydrolyzing O-glycosyl compounds"/>
    <property type="evidence" value="ECO:0007669"/>
    <property type="project" value="InterPro"/>
</dbReference>
<gene>
    <name evidence="2" type="ORF">S03H2_19619</name>
</gene>
<evidence type="ECO:0000259" key="1">
    <source>
        <dbReference type="Pfam" id="PF02836"/>
    </source>
</evidence>
<accession>X1GXA4</accession>
<dbReference type="EMBL" id="BARU01010262">
    <property type="protein sequence ID" value="GAH46264.1"/>
    <property type="molecule type" value="Genomic_DNA"/>
</dbReference>
<sequence length="306" mass="35706">HLSFTEVLNAADDVGMLVAFSQPHFGHYEWEAPDADETNGYARHAEFYVRAAQNHPSVVFYSMSHNATGYSEDMNPDMIDGIQNPRDTWSLRNSKRASRAEAIVKGLDPGRIVYHHSSGNLGPMHTSNFYANFAPIQEMSDWFEHWATVGVKPLFTCEYSVPFPWDWTMYRGWYQGKRSFGSAKVPWEFCLAEWNSQFFGDEAFKISEMEKTNLRWEAKKFRTGNLWHRWDYPHVVGSSGFAERQGVYAMYFTDNWRAFRTWGMSANSPWSHGHYWTLRDGVDKNRKDLQVDWENLQRPGFSPDYI</sequence>
<dbReference type="InterPro" id="IPR017853">
    <property type="entry name" value="GH"/>
</dbReference>
<dbReference type="Pfam" id="PF02836">
    <property type="entry name" value="Glyco_hydro_2_C"/>
    <property type="match status" value="1"/>
</dbReference>
<organism evidence="2">
    <name type="scientific">marine sediment metagenome</name>
    <dbReference type="NCBI Taxonomy" id="412755"/>
    <lineage>
        <taxon>unclassified sequences</taxon>
        <taxon>metagenomes</taxon>
        <taxon>ecological metagenomes</taxon>
    </lineage>
</organism>